<dbReference type="AlphaFoldDB" id="A0A9J6BUG2"/>
<evidence type="ECO:0000313" key="1">
    <source>
        <dbReference type="EMBL" id="KAG5673181.1"/>
    </source>
</evidence>
<name>A0A9J6BUG2_POLVA</name>
<comment type="caution">
    <text evidence="1">The sequence shown here is derived from an EMBL/GenBank/DDBJ whole genome shotgun (WGS) entry which is preliminary data.</text>
</comment>
<gene>
    <name evidence="1" type="ORF">PVAND_003248</name>
</gene>
<sequence>MQNSWFNAVLPGFTEHVANETANAIQKIDAYAAANSSQSSEEFSSGIQNIINSTSEGFRDWIVITDIFSEVKLQEKKQYFFDGSTGTYPLSCLDQNSLKTIIDKELTSAKDYANKIINAH</sequence>
<keyword evidence="2" id="KW-1185">Reference proteome</keyword>
<accession>A0A9J6BUG2</accession>
<protein>
    <submittedName>
        <fullName evidence="1">Uncharacterized protein</fullName>
    </submittedName>
</protein>
<proteinExistence type="predicted"/>
<dbReference type="Proteomes" id="UP001107558">
    <property type="component" value="Chromosome 3"/>
</dbReference>
<organism evidence="1 2">
    <name type="scientific">Polypedilum vanderplanki</name>
    <name type="common">Sleeping chironomid midge</name>
    <dbReference type="NCBI Taxonomy" id="319348"/>
    <lineage>
        <taxon>Eukaryota</taxon>
        <taxon>Metazoa</taxon>
        <taxon>Ecdysozoa</taxon>
        <taxon>Arthropoda</taxon>
        <taxon>Hexapoda</taxon>
        <taxon>Insecta</taxon>
        <taxon>Pterygota</taxon>
        <taxon>Neoptera</taxon>
        <taxon>Endopterygota</taxon>
        <taxon>Diptera</taxon>
        <taxon>Nematocera</taxon>
        <taxon>Chironomoidea</taxon>
        <taxon>Chironomidae</taxon>
        <taxon>Chironominae</taxon>
        <taxon>Polypedilum</taxon>
        <taxon>Polypedilum</taxon>
    </lineage>
</organism>
<evidence type="ECO:0000313" key="2">
    <source>
        <dbReference type="Proteomes" id="UP001107558"/>
    </source>
</evidence>
<reference evidence="1" key="1">
    <citation type="submission" date="2021-03" db="EMBL/GenBank/DDBJ databases">
        <title>Chromosome level genome of the anhydrobiotic midge Polypedilum vanderplanki.</title>
        <authorList>
            <person name="Yoshida Y."/>
            <person name="Kikawada T."/>
            <person name="Gusev O."/>
        </authorList>
    </citation>
    <scope>NUCLEOTIDE SEQUENCE</scope>
    <source>
        <strain evidence="1">NIAS01</strain>
        <tissue evidence="1">Whole body or cell culture</tissue>
    </source>
</reference>
<dbReference type="EMBL" id="JADBJN010000003">
    <property type="protein sequence ID" value="KAG5673181.1"/>
    <property type="molecule type" value="Genomic_DNA"/>
</dbReference>